<keyword evidence="1" id="KW-0732">Signal</keyword>
<evidence type="ECO:0000313" key="3">
    <source>
        <dbReference type="WBParaSite" id="SPAL_0000651950.1"/>
    </source>
</evidence>
<keyword evidence="2" id="KW-1185">Reference proteome</keyword>
<protein>
    <submittedName>
        <fullName evidence="3">Secreted protein</fullName>
    </submittedName>
</protein>
<reference evidence="3" key="1">
    <citation type="submission" date="2017-02" db="UniProtKB">
        <authorList>
            <consortium name="WormBaseParasite"/>
        </authorList>
    </citation>
    <scope>IDENTIFICATION</scope>
</reference>
<accession>A0A0N5BKR4</accession>
<dbReference type="WBParaSite" id="SPAL_0000651950.1">
    <property type="protein sequence ID" value="SPAL_0000651950.1"/>
    <property type="gene ID" value="SPAL_0000651950"/>
</dbReference>
<evidence type="ECO:0000256" key="1">
    <source>
        <dbReference type="SAM" id="SignalP"/>
    </source>
</evidence>
<dbReference type="Proteomes" id="UP000046392">
    <property type="component" value="Unplaced"/>
</dbReference>
<organism evidence="2 3">
    <name type="scientific">Strongyloides papillosus</name>
    <name type="common">Intestinal threadworm</name>
    <dbReference type="NCBI Taxonomy" id="174720"/>
    <lineage>
        <taxon>Eukaryota</taxon>
        <taxon>Metazoa</taxon>
        <taxon>Ecdysozoa</taxon>
        <taxon>Nematoda</taxon>
        <taxon>Chromadorea</taxon>
        <taxon>Rhabditida</taxon>
        <taxon>Tylenchina</taxon>
        <taxon>Panagrolaimomorpha</taxon>
        <taxon>Strongyloidoidea</taxon>
        <taxon>Strongyloididae</taxon>
        <taxon>Strongyloides</taxon>
    </lineage>
</organism>
<dbReference type="AlphaFoldDB" id="A0A0N5BKR4"/>
<proteinExistence type="predicted"/>
<name>A0A0N5BKR4_STREA</name>
<feature type="signal peptide" evidence="1">
    <location>
        <begin position="1"/>
        <end position="24"/>
    </location>
</feature>
<sequence>MTRFRNFKMKIFFLFILLCAKCYGLDFEILFEDVFQRMNLNQSAYRNFLESMYLSDHSVLEIMRNSFLQNENTFFNVSTVSEDCNEDMDLIVRTINESTFYDIDGNIKINSNNSIIKNVVLPMIDSAGKIPVGFLEGSFISHGLC</sequence>
<feature type="chain" id="PRO_5005894443" evidence="1">
    <location>
        <begin position="25"/>
        <end position="145"/>
    </location>
</feature>
<evidence type="ECO:0000313" key="2">
    <source>
        <dbReference type="Proteomes" id="UP000046392"/>
    </source>
</evidence>